<keyword evidence="4" id="KW-1185">Reference proteome</keyword>
<name>A0A4U6D0V6_9BACT</name>
<evidence type="ECO:0000256" key="1">
    <source>
        <dbReference type="SAM" id="SignalP"/>
    </source>
</evidence>
<gene>
    <name evidence="3" type="ORF">FDK13_17790</name>
</gene>
<feature type="domain" description="Glucose/Sorbosone dehydrogenase" evidence="2">
    <location>
        <begin position="45"/>
        <end position="74"/>
    </location>
</feature>
<dbReference type="InterPro" id="IPR011042">
    <property type="entry name" value="6-blade_b-propeller_TolB-like"/>
</dbReference>
<dbReference type="Gene3D" id="2.120.10.30">
    <property type="entry name" value="TolB, C-terminal domain"/>
    <property type="match status" value="1"/>
</dbReference>
<feature type="signal peptide" evidence="1">
    <location>
        <begin position="1"/>
        <end position="19"/>
    </location>
</feature>
<proteinExistence type="predicted"/>
<sequence length="77" mass="8769">MKIKSCIVAFCFIPISSSAFIFKSKTVSESIPGDGYVIDTLAENLRVPWQIAFLPDRTMLFTERDGRLRIYRNGIHS</sequence>
<feature type="chain" id="PRO_5020716152" evidence="1">
    <location>
        <begin position="20"/>
        <end position="77"/>
    </location>
</feature>
<evidence type="ECO:0000313" key="4">
    <source>
        <dbReference type="Proteomes" id="UP000304900"/>
    </source>
</evidence>
<comment type="caution">
    <text evidence="3">The sequence shown here is derived from an EMBL/GenBank/DDBJ whole genome shotgun (WGS) entry which is preliminary data.</text>
</comment>
<dbReference type="EMBL" id="SZVO01000008">
    <property type="protein sequence ID" value="TKT90819.1"/>
    <property type="molecule type" value="Genomic_DNA"/>
</dbReference>
<protein>
    <submittedName>
        <fullName evidence="3">PQQ-dependent sugar dehydrogenase</fullName>
    </submittedName>
</protein>
<evidence type="ECO:0000259" key="2">
    <source>
        <dbReference type="Pfam" id="PF07995"/>
    </source>
</evidence>
<reference evidence="3 4" key="1">
    <citation type="submission" date="2019-05" db="EMBL/GenBank/DDBJ databases">
        <title>Dyadobacter AR-3-8 sp. nov., isolated from arctic soil.</title>
        <authorList>
            <person name="Chaudhary D.K."/>
        </authorList>
    </citation>
    <scope>NUCLEOTIDE SEQUENCE [LARGE SCALE GENOMIC DNA]</scope>
    <source>
        <strain evidence="3 4">AR-3-8</strain>
    </source>
</reference>
<dbReference type="Proteomes" id="UP000304900">
    <property type="component" value="Unassembled WGS sequence"/>
</dbReference>
<dbReference type="Pfam" id="PF07995">
    <property type="entry name" value="GSDH"/>
    <property type="match status" value="1"/>
</dbReference>
<dbReference type="AlphaFoldDB" id="A0A4U6D0V6"/>
<dbReference type="InterPro" id="IPR011041">
    <property type="entry name" value="Quinoprot_gluc/sorb_DH_b-prop"/>
</dbReference>
<organism evidence="3 4">
    <name type="scientific">Dyadobacter frigoris</name>
    <dbReference type="NCBI Taxonomy" id="2576211"/>
    <lineage>
        <taxon>Bacteria</taxon>
        <taxon>Pseudomonadati</taxon>
        <taxon>Bacteroidota</taxon>
        <taxon>Cytophagia</taxon>
        <taxon>Cytophagales</taxon>
        <taxon>Spirosomataceae</taxon>
        <taxon>Dyadobacter</taxon>
    </lineage>
</organism>
<keyword evidence="1" id="KW-0732">Signal</keyword>
<accession>A0A4U6D0V6</accession>
<evidence type="ECO:0000313" key="3">
    <source>
        <dbReference type="EMBL" id="TKT90819.1"/>
    </source>
</evidence>
<dbReference type="RefSeq" id="WP_137341362.1">
    <property type="nucleotide sequence ID" value="NZ_BSQH01000003.1"/>
</dbReference>
<dbReference type="SUPFAM" id="SSF50952">
    <property type="entry name" value="Soluble quinoprotein glucose dehydrogenase"/>
    <property type="match status" value="1"/>
</dbReference>
<dbReference type="InterPro" id="IPR012938">
    <property type="entry name" value="Glc/Sorbosone_DH"/>
</dbReference>